<feature type="region of interest" description="Disordered" evidence="1">
    <location>
        <begin position="37"/>
        <end position="63"/>
    </location>
</feature>
<feature type="region of interest" description="Disordered" evidence="1">
    <location>
        <begin position="374"/>
        <end position="393"/>
    </location>
</feature>
<name>A0A226E359_FOLCA</name>
<feature type="region of interest" description="Disordered" evidence="1">
    <location>
        <begin position="313"/>
        <end position="343"/>
    </location>
</feature>
<protein>
    <recommendedName>
        <fullName evidence="5">CUB domain-containing protein</fullName>
    </recommendedName>
</protein>
<feature type="signal peptide" evidence="2">
    <location>
        <begin position="1"/>
        <end position="25"/>
    </location>
</feature>
<evidence type="ECO:0000313" key="3">
    <source>
        <dbReference type="EMBL" id="OXA51351.1"/>
    </source>
</evidence>
<sequence>MLPLARKALTLVFLISSSNRGGGGGQHGASPSFLVEALPLDNKPPSNSDTGEVTPQRNTSIRSWCPSPRPRLSKCLSVQGQKCPESTILGVLGVNASMSTDKGPPALFSSGADCVMYFQNTDSVVSNETKIFSSAYLPINTTSIQLVFRVRVNDSTCILNVQQYNYTDQDCEKVEMNVSSFPFCTQISYNCAGEEERRLLAELESRGVLLRTSELQKPPLPLVAHSKSTELRRVERAEVIRRVKKPISWNWRDHILEISLVSIVAAVLILIGLKRCLAGTRRLMNLSSHSRVVRFDLDELDEKRRRFSSCVMSSPPRQIDYTKNPSKPILKNRPKLSHPPLNRVLGQTHSSAIKSFDSSSSIYYDAIEGPSSAAVVAPPEESSSHSQPLISEF</sequence>
<evidence type="ECO:0008006" key="5">
    <source>
        <dbReference type="Google" id="ProtNLM"/>
    </source>
</evidence>
<reference evidence="3 4" key="1">
    <citation type="submission" date="2015-12" db="EMBL/GenBank/DDBJ databases">
        <title>The genome of Folsomia candida.</title>
        <authorList>
            <person name="Faddeeva A."/>
            <person name="Derks M.F."/>
            <person name="Anvar Y."/>
            <person name="Smit S."/>
            <person name="Van Straalen N."/>
            <person name="Roelofs D."/>
        </authorList>
    </citation>
    <scope>NUCLEOTIDE SEQUENCE [LARGE SCALE GENOMIC DNA]</scope>
    <source>
        <strain evidence="3 4">VU population</strain>
        <tissue evidence="3">Whole body</tissue>
    </source>
</reference>
<accession>A0A226E359</accession>
<feature type="compositionally biased region" description="Polar residues" evidence="1">
    <location>
        <begin position="44"/>
        <end position="62"/>
    </location>
</feature>
<feature type="compositionally biased region" description="Polar residues" evidence="1">
    <location>
        <begin position="313"/>
        <end position="325"/>
    </location>
</feature>
<evidence type="ECO:0000256" key="1">
    <source>
        <dbReference type="SAM" id="MobiDB-lite"/>
    </source>
</evidence>
<comment type="caution">
    <text evidence="3">The sequence shown here is derived from an EMBL/GenBank/DDBJ whole genome shotgun (WGS) entry which is preliminary data.</text>
</comment>
<proteinExistence type="predicted"/>
<dbReference type="Proteomes" id="UP000198287">
    <property type="component" value="Unassembled WGS sequence"/>
</dbReference>
<keyword evidence="4" id="KW-1185">Reference proteome</keyword>
<evidence type="ECO:0000313" key="4">
    <source>
        <dbReference type="Proteomes" id="UP000198287"/>
    </source>
</evidence>
<feature type="chain" id="PRO_5012013897" description="CUB domain-containing protein" evidence="2">
    <location>
        <begin position="26"/>
        <end position="393"/>
    </location>
</feature>
<keyword evidence="2" id="KW-0732">Signal</keyword>
<feature type="compositionally biased region" description="Polar residues" evidence="1">
    <location>
        <begin position="384"/>
        <end position="393"/>
    </location>
</feature>
<gene>
    <name evidence="3" type="ORF">Fcan01_13336</name>
</gene>
<dbReference type="EMBL" id="LNIX01000007">
    <property type="protein sequence ID" value="OXA51351.1"/>
    <property type="molecule type" value="Genomic_DNA"/>
</dbReference>
<evidence type="ECO:0000256" key="2">
    <source>
        <dbReference type="SAM" id="SignalP"/>
    </source>
</evidence>
<organism evidence="3 4">
    <name type="scientific">Folsomia candida</name>
    <name type="common">Springtail</name>
    <dbReference type="NCBI Taxonomy" id="158441"/>
    <lineage>
        <taxon>Eukaryota</taxon>
        <taxon>Metazoa</taxon>
        <taxon>Ecdysozoa</taxon>
        <taxon>Arthropoda</taxon>
        <taxon>Hexapoda</taxon>
        <taxon>Collembola</taxon>
        <taxon>Entomobryomorpha</taxon>
        <taxon>Isotomoidea</taxon>
        <taxon>Isotomidae</taxon>
        <taxon>Proisotominae</taxon>
        <taxon>Folsomia</taxon>
    </lineage>
</organism>
<dbReference type="AlphaFoldDB" id="A0A226E359"/>